<evidence type="ECO:0000313" key="3">
    <source>
        <dbReference type="EMBL" id="RKP57150.1"/>
    </source>
</evidence>
<dbReference type="PROSITE" id="PS51257">
    <property type="entry name" value="PROKAR_LIPOPROTEIN"/>
    <property type="match status" value="1"/>
</dbReference>
<dbReference type="PANTHER" id="PTHR43649">
    <property type="entry name" value="ARABINOSE-BINDING PROTEIN-RELATED"/>
    <property type="match status" value="1"/>
</dbReference>
<gene>
    <name evidence="3" type="ORF">D7Z26_03980</name>
</gene>
<name>A0A494Y515_9BACL</name>
<feature type="region of interest" description="Disordered" evidence="1">
    <location>
        <begin position="27"/>
        <end position="65"/>
    </location>
</feature>
<dbReference type="PANTHER" id="PTHR43649:SF12">
    <property type="entry name" value="DIACETYLCHITOBIOSE BINDING PROTEIN DASA"/>
    <property type="match status" value="1"/>
</dbReference>
<feature type="chain" id="PRO_5038378011" evidence="2">
    <location>
        <begin position="21"/>
        <end position="615"/>
    </location>
</feature>
<reference evidence="3 4" key="1">
    <citation type="submission" date="2018-10" db="EMBL/GenBank/DDBJ databases">
        <title>Cohnella sp. M2MS4P-1, whole genome shotgun sequence.</title>
        <authorList>
            <person name="Tuo L."/>
        </authorList>
    </citation>
    <scope>NUCLEOTIDE SEQUENCE [LARGE SCALE GENOMIC DNA]</scope>
    <source>
        <strain evidence="3 4">M2MS4P-1</strain>
    </source>
</reference>
<keyword evidence="2" id="KW-0732">Signal</keyword>
<feature type="compositionally biased region" description="Low complexity" evidence="1">
    <location>
        <begin position="31"/>
        <end position="62"/>
    </location>
</feature>
<organism evidence="3 4">
    <name type="scientific">Cohnella endophytica</name>
    <dbReference type="NCBI Taxonomy" id="2419778"/>
    <lineage>
        <taxon>Bacteria</taxon>
        <taxon>Bacillati</taxon>
        <taxon>Bacillota</taxon>
        <taxon>Bacilli</taxon>
        <taxon>Bacillales</taxon>
        <taxon>Paenibacillaceae</taxon>
        <taxon>Cohnella</taxon>
    </lineage>
</organism>
<dbReference type="Proteomes" id="UP000282076">
    <property type="component" value="Unassembled WGS sequence"/>
</dbReference>
<dbReference type="SUPFAM" id="SSF53850">
    <property type="entry name" value="Periplasmic binding protein-like II"/>
    <property type="match status" value="1"/>
</dbReference>
<feature type="signal peptide" evidence="2">
    <location>
        <begin position="1"/>
        <end position="20"/>
    </location>
</feature>
<dbReference type="RefSeq" id="WP_120974765.1">
    <property type="nucleotide sequence ID" value="NZ_RBZM01000002.1"/>
</dbReference>
<proteinExistence type="predicted"/>
<dbReference type="OrthoDB" id="3235892at2"/>
<comment type="caution">
    <text evidence="3">The sequence shown here is derived from an EMBL/GenBank/DDBJ whole genome shotgun (WGS) entry which is preliminary data.</text>
</comment>
<evidence type="ECO:0000256" key="1">
    <source>
        <dbReference type="SAM" id="MobiDB-lite"/>
    </source>
</evidence>
<sequence>MRLKRTLILMLAIMIVVVMAACSKGNNGAKESAPSTESTASDSSPSASDNPSDSASESPSSTGLDHSQTLKLSVFSTTANYAGPQIGWFAKAIKDKFNIELDIVSSNLTGGDTKIAAMMASGNLGDIVIWGDDKNNYPNAIKGGLLLDLTKDGLLDDYGKDIMATYPKAIEKAKIAFGGGSSVYGIGNNVASNPSGPSEGKDMTWGPDLRWDLYQKVGSPDINSPTDYLPVLKKMQELEPKNSQGKKTYAFSLWSDWDGNYKMTLAKQFANMYGYDEIVDTALYTKADEEKYYDFLSEESWYMKSLKLYFDANQMGLLDPDSLTQKFDDVVAKYKDGRLLFSWFPWLGAANYNTPENIAAGKGFATVPFKEEVMYSTGFNVYGGNGIISIGAKAKDPKRIMEFINWMYTPEGAMLSAGSGTAVPNGPKGLTWDLDAGGKPFVTDFGLKAYADQQNTKLPEEFGGGDYYYGANQMNFSFVVPAEVNPQTGEPYDHNLWESSIKRNPNAIESSWREKYDALTAKDYFVKNNKIAVAPQGFTGKEPLVMDKTLEQKNKLIGTVIQQYSWKLVYAKNEEQYNKLKQEMLDKVKGLGYDEVMAFSIKKAEELFEARKSVK</sequence>
<dbReference type="Gene3D" id="3.40.190.10">
    <property type="entry name" value="Periplasmic binding protein-like II"/>
    <property type="match status" value="2"/>
</dbReference>
<accession>A0A494Y515</accession>
<dbReference type="InterPro" id="IPR050490">
    <property type="entry name" value="Bact_solute-bd_prot1"/>
</dbReference>
<protein>
    <submittedName>
        <fullName evidence="3">Extracellular solute-binding protein</fullName>
    </submittedName>
</protein>
<dbReference type="AlphaFoldDB" id="A0A494Y515"/>
<evidence type="ECO:0000256" key="2">
    <source>
        <dbReference type="SAM" id="SignalP"/>
    </source>
</evidence>
<keyword evidence="4" id="KW-1185">Reference proteome</keyword>
<dbReference type="EMBL" id="RBZM01000002">
    <property type="protein sequence ID" value="RKP57150.1"/>
    <property type="molecule type" value="Genomic_DNA"/>
</dbReference>
<evidence type="ECO:0000313" key="4">
    <source>
        <dbReference type="Proteomes" id="UP000282076"/>
    </source>
</evidence>